<accession>A0A1R4EVT7</accession>
<keyword evidence="2" id="KW-1185">Reference proteome</keyword>
<organism evidence="1 2">
    <name type="scientific">Agrococcus casei LMG 22410</name>
    <dbReference type="NCBI Taxonomy" id="1255656"/>
    <lineage>
        <taxon>Bacteria</taxon>
        <taxon>Bacillati</taxon>
        <taxon>Actinomycetota</taxon>
        <taxon>Actinomycetes</taxon>
        <taxon>Micrococcales</taxon>
        <taxon>Microbacteriaceae</taxon>
        <taxon>Agrococcus</taxon>
    </lineage>
</organism>
<protein>
    <recommendedName>
        <fullName evidence="3">DUF2332 domain-containing protein</fullName>
    </recommendedName>
</protein>
<dbReference type="InterPro" id="IPR011200">
    <property type="entry name" value="UCP012608"/>
</dbReference>
<reference evidence="1 2" key="1">
    <citation type="submission" date="2017-02" db="EMBL/GenBank/DDBJ databases">
        <authorList>
            <person name="Peterson S.W."/>
        </authorList>
    </citation>
    <scope>NUCLEOTIDE SEQUENCE [LARGE SCALE GENOMIC DNA]</scope>
    <source>
        <strain evidence="1 2">LMG 22410</strain>
    </source>
</reference>
<dbReference type="AlphaFoldDB" id="A0A1R4EVT7"/>
<evidence type="ECO:0000313" key="2">
    <source>
        <dbReference type="Proteomes" id="UP000195787"/>
    </source>
</evidence>
<evidence type="ECO:0008006" key="3">
    <source>
        <dbReference type="Google" id="ProtNLM"/>
    </source>
</evidence>
<gene>
    <name evidence="1" type="ORF">CZ674_01230</name>
</gene>
<evidence type="ECO:0000313" key="1">
    <source>
        <dbReference type="EMBL" id="SJM47790.1"/>
    </source>
</evidence>
<proteinExistence type="predicted"/>
<dbReference type="Pfam" id="PF10094">
    <property type="entry name" value="DUF2332"/>
    <property type="match status" value="1"/>
</dbReference>
<dbReference type="Proteomes" id="UP000195787">
    <property type="component" value="Unassembled WGS sequence"/>
</dbReference>
<dbReference type="OrthoDB" id="8899077at2"/>
<dbReference type="EMBL" id="FUHU01000004">
    <property type="protein sequence ID" value="SJM47790.1"/>
    <property type="molecule type" value="Genomic_DNA"/>
</dbReference>
<sequence length="329" mass="35910">MEPLSTALSSAVSTSYERWAHHEADAASPLYAGWARGIAADDALAALLAELPQRKRQPNLVFAAARTSGVPLAPWSAVRDAFASQWPRIRATVLSRVTQTNEARRLATLVPGLHDIRGPIALIEVGASAGLCLYPDKWRYRFGPGKYVGEANRPLLETDASPSVPLPAEVPQVVWRGGVDLNPLDPADPATKEWLEALIWPNAHGEPDGERVDVLRTGLAIARRDPAHLVKGDLLEEIEGLVTEAKRHARRVVVWHSAVLAYLDERDRTAFADFMRASGVRWISNEGKLVDVGPAAPWADPADFVLRIDGQPVARTNPHGRSIDWASDL</sequence>
<name>A0A1R4EVT7_9MICO</name>
<dbReference type="GeneID" id="303171826"/>
<dbReference type="RefSeq" id="WP_086990449.1">
    <property type="nucleotide sequence ID" value="NZ_FUHU01000004.1"/>
</dbReference>